<dbReference type="InterPro" id="IPR013022">
    <property type="entry name" value="Xyl_isomerase-like_TIM-brl"/>
</dbReference>
<sequence length="294" mass="33506">MVKISAFPKCWLEDICEGRMSLWDWMETATQLHCDGLEMYSGFLESHDPAYLDRVRDWAHARGMELPMMCCSPDFTVPDDALRAREVEKQKEMIRVTARLGGKFCRVLSGQRRPEVSREAGVRMVVESIQACLGEAEAQGVSLVMENHYKDGYWKFPEFAQKSDVFLEIIGQIDSPYFGVQFDPSNALVAGEDPLELLKKVKHRVKTMHASDRYIAGDVSWEEVVGYQGELGYHPALQHGEVGKGLNDYPEICRQLADAGFDGWISIEDGMNGLDEMDRSIQFLKKMREQYFAK</sequence>
<dbReference type="RefSeq" id="WP_178618034.1">
    <property type="nucleotide sequence ID" value="NZ_JACRSS010000001.1"/>
</dbReference>
<evidence type="ECO:0000259" key="1">
    <source>
        <dbReference type="Pfam" id="PF01261"/>
    </source>
</evidence>
<dbReference type="PANTHER" id="PTHR12110">
    <property type="entry name" value="HYDROXYPYRUVATE ISOMERASE"/>
    <property type="match status" value="1"/>
</dbReference>
<gene>
    <name evidence="2" type="ORF">H8693_03095</name>
</gene>
<evidence type="ECO:0000313" key="3">
    <source>
        <dbReference type="Proteomes" id="UP000617951"/>
    </source>
</evidence>
<dbReference type="Pfam" id="PF01261">
    <property type="entry name" value="AP_endonuc_2"/>
    <property type="match status" value="1"/>
</dbReference>
<dbReference type="InterPro" id="IPR036237">
    <property type="entry name" value="Xyl_isomerase-like_sf"/>
</dbReference>
<feature type="domain" description="Xylose isomerase-like TIM barrel" evidence="1">
    <location>
        <begin position="30"/>
        <end position="286"/>
    </location>
</feature>
<organism evidence="2 3">
    <name type="scientific">Guopingia tenuis</name>
    <dbReference type="NCBI Taxonomy" id="2763656"/>
    <lineage>
        <taxon>Bacteria</taxon>
        <taxon>Bacillati</taxon>
        <taxon>Bacillota</taxon>
        <taxon>Clostridia</taxon>
        <taxon>Christensenellales</taxon>
        <taxon>Christensenellaceae</taxon>
        <taxon>Guopingia</taxon>
    </lineage>
</organism>
<dbReference type="Proteomes" id="UP000617951">
    <property type="component" value="Unassembled WGS sequence"/>
</dbReference>
<proteinExistence type="predicted"/>
<dbReference type="SUPFAM" id="SSF51658">
    <property type="entry name" value="Xylose isomerase-like"/>
    <property type="match status" value="1"/>
</dbReference>
<comment type="caution">
    <text evidence="2">The sequence shown here is derived from an EMBL/GenBank/DDBJ whole genome shotgun (WGS) entry which is preliminary data.</text>
</comment>
<dbReference type="PANTHER" id="PTHR12110:SF41">
    <property type="entry name" value="INOSOSE DEHYDRATASE"/>
    <property type="match status" value="1"/>
</dbReference>
<dbReference type="EMBL" id="JACRSS010000001">
    <property type="protein sequence ID" value="MBC8537921.1"/>
    <property type="molecule type" value="Genomic_DNA"/>
</dbReference>
<accession>A0A926HWQ0</accession>
<reference evidence="2" key="1">
    <citation type="submission" date="2020-08" db="EMBL/GenBank/DDBJ databases">
        <title>Genome public.</title>
        <authorList>
            <person name="Liu C."/>
            <person name="Sun Q."/>
        </authorList>
    </citation>
    <scope>NUCLEOTIDE SEQUENCE</scope>
    <source>
        <strain evidence="2">NSJ-63</strain>
    </source>
</reference>
<evidence type="ECO:0000313" key="2">
    <source>
        <dbReference type="EMBL" id="MBC8537921.1"/>
    </source>
</evidence>
<name>A0A926HWQ0_9FIRM</name>
<dbReference type="Gene3D" id="3.20.20.150">
    <property type="entry name" value="Divalent-metal-dependent TIM barrel enzymes"/>
    <property type="match status" value="1"/>
</dbReference>
<dbReference type="AlphaFoldDB" id="A0A926HWQ0"/>
<protein>
    <submittedName>
        <fullName evidence="2">TIM barrel protein</fullName>
    </submittedName>
</protein>
<dbReference type="InterPro" id="IPR050312">
    <property type="entry name" value="IolE/XylAMocC-like"/>
</dbReference>
<keyword evidence="3" id="KW-1185">Reference proteome</keyword>